<dbReference type="RefSeq" id="WP_210758573.1">
    <property type="nucleotide sequence ID" value="NZ_CP060139.1"/>
</dbReference>
<feature type="domain" description="Secretion system C-terminal sorting" evidence="3">
    <location>
        <begin position="427"/>
        <end position="503"/>
    </location>
</feature>
<organism evidence="4 5">
    <name type="scientific">Croceimicrobium hydrocarbonivorans</name>
    <dbReference type="NCBI Taxonomy" id="2761580"/>
    <lineage>
        <taxon>Bacteria</taxon>
        <taxon>Pseudomonadati</taxon>
        <taxon>Bacteroidota</taxon>
        <taxon>Flavobacteriia</taxon>
        <taxon>Flavobacteriales</taxon>
        <taxon>Owenweeksiaceae</taxon>
        <taxon>Croceimicrobium</taxon>
    </lineage>
</organism>
<dbReference type="InterPro" id="IPR026444">
    <property type="entry name" value="Secre_tail"/>
</dbReference>
<accession>A0A7H0VE92</accession>
<feature type="chain" id="PRO_5028943595" evidence="2">
    <location>
        <begin position="21"/>
        <end position="504"/>
    </location>
</feature>
<dbReference type="KEGG" id="chyd:H4K34_16960"/>
<evidence type="ECO:0000259" key="3">
    <source>
        <dbReference type="Pfam" id="PF18962"/>
    </source>
</evidence>
<reference evidence="4 5" key="1">
    <citation type="submission" date="2020-08" db="EMBL/GenBank/DDBJ databases">
        <title>Croceimicrobium hydrocarbonivorans gen. nov., sp. nov., a novel marine bacterium isolated from a bacterial consortium that degrades polyethylene terephthalate.</title>
        <authorList>
            <person name="Liu R."/>
        </authorList>
    </citation>
    <scope>NUCLEOTIDE SEQUENCE [LARGE SCALE GENOMIC DNA]</scope>
    <source>
        <strain evidence="4 5">A20-9</strain>
    </source>
</reference>
<keyword evidence="5" id="KW-1185">Reference proteome</keyword>
<dbReference type="Pfam" id="PF18962">
    <property type="entry name" value="Por_Secre_tail"/>
    <property type="match status" value="1"/>
</dbReference>
<keyword evidence="1 2" id="KW-0732">Signal</keyword>
<proteinExistence type="predicted"/>
<name>A0A7H0VE92_9FLAO</name>
<dbReference type="NCBIfam" id="TIGR04183">
    <property type="entry name" value="Por_Secre_tail"/>
    <property type="match status" value="1"/>
</dbReference>
<sequence>MKYFSYILIFLFLTGGSSYAQTFDIKSYSNRLSTTGSPAMLVEDSVLYSFSVVEGNRTAFTYKKFSRQGQLLDSNYYDVQEKGISLIGMRRNMLQRISGSSLLCVQDFFNPTHDTAYPRLYKINNDLDTLYSVKLDLPGTTTINSFDVLVDSNQIVLLGHYANIDLQLGLYIARYDTALNFLGYSTIRDFRPIYTPGYGHAYFPYRLRRMADNYYITGRCFYVHKFVEGFLVKTDLQGNKIWDKRYQYMGLNGLDASVVPIGHDSLFIPHYFLSSQDSGVDKGKAIFRIVDTSGVVLNDSAYSDEEAYFTIECAWQKGGFIYVIGNYYLEGEKGFVWKLDKGLNTIWRRVYYHGDWEDNSSLYSADHWGDKGIIATGTYFDRYLNPSPYSVYVWLLSLDDSGCLGSGDCGSDISFVEWELPNQQLNLYPNPTQGLINLEISNSELKDGLAHIRIFELSGKKVYDTDVLFLANQFHLNLGSLHPGQYIIEVKTDSRLFLERLVVN</sequence>
<evidence type="ECO:0000256" key="2">
    <source>
        <dbReference type="SAM" id="SignalP"/>
    </source>
</evidence>
<dbReference type="AlphaFoldDB" id="A0A7H0VE92"/>
<feature type="signal peptide" evidence="2">
    <location>
        <begin position="1"/>
        <end position="20"/>
    </location>
</feature>
<dbReference type="Proteomes" id="UP000516305">
    <property type="component" value="Chromosome"/>
</dbReference>
<evidence type="ECO:0000313" key="5">
    <source>
        <dbReference type="Proteomes" id="UP000516305"/>
    </source>
</evidence>
<evidence type="ECO:0000256" key="1">
    <source>
        <dbReference type="ARBA" id="ARBA00022729"/>
    </source>
</evidence>
<protein>
    <submittedName>
        <fullName evidence="4">T9SS type A sorting domain-containing protein</fullName>
    </submittedName>
</protein>
<dbReference type="EMBL" id="CP060139">
    <property type="protein sequence ID" value="QNR24040.1"/>
    <property type="molecule type" value="Genomic_DNA"/>
</dbReference>
<gene>
    <name evidence="4" type="ORF">H4K34_16960</name>
</gene>
<evidence type="ECO:0000313" key="4">
    <source>
        <dbReference type="EMBL" id="QNR24040.1"/>
    </source>
</evidence>